<protein>
    <recommendedName>
        <fullName evidence="5">HEAT repeat protein</fullName>
    </recommendedName>
</protein>
<accession>A0A2P2D5X5</accession>
<keyword evidence="2" id="KW-0732">Signal</keyword>
<organism evidence="3 4">
    <name type="scientific">Leptospira johnsonii</name>
    <dbReference type="NCBI Taxonomy" id="1917820"/>
    <lineage>
        <taxon>Bacteria</taxon>
        <taxon>Pseudomonadati</taxon>
        <taxon>Spirochaetota</taxon>
        <taxon>Spirochaetia</taxon>
        <taxon>Leptospirales</taxon>
        <taxon>Leptospiraceae</taxon>
        <taxon>Leptospira</taxon>
    </lineage>
</organism>
<dbReference type="Pfam" id="PF13646">
    <property type="entry name" value="HEAT_2"/>
    <property type="match status" value="2"/>
</dbReference>
<dbReference type="RefSeq" id="WP_245915588.1">
    <property type="nucleotide sequence ID" value="NZ_BFAY01000011.1"/>
</dbReference>
<keyword evidence="4" id="KW-1185">Reference proteome</keyword>
<comment type="caution">
    <text evidence="3">The sequence shown here is derived from an EMBL/GenBank/DDBJ whole genome shotgun (WGS) entry which is preliminary data.</text>
</comment>
<sequence>MFALLNFRFLFPGLLLIASLGVWFSPVFAQTPEDTNNTSDVGNNSSDSEDPSSSDDQETKKKKPKKQVLDPESKRYNDLLKTGLLKVFEAEATYNYGRLKHFGLTHPIPRVRAAAALALGRLRNPAGVNILHQMIDRDGEWVRQAAYKGLADIGSRRSLDYFYVGAKSSDREIRVASFRGMGKTLDPGAREVLLKKGLKSDDKEIVKATLLGLGYYQVPEDLRIFIDYLNSEDEEFQKAAVEALGRHKTRTSMKILEDSFKDKTNLRNQILDTLTEQKNSFAIFALLRILNANSGSEEIVNEISARLYKLKAVGKYMTIISDNTPLLREPYVGAPKIRDLEAGEVGKVISKNSVAYIIPIEGQRIEDFYYKVLVNTKYKDAFTETVQGWVFGKYIQVRTISMPKEEKEKKKKPKKPSILDDMETSDPAPSTQSENPNP</sequence>
<evidence type="ECO:0008006" key="5">
    <source>
        <dbReference type="Google" id="ProtNLM"/>
    </source>
</evidence>
<evidence type="ECO:0000313" key="4">
    <source>
        <dbReference type="Proteomes" id="UP000245076"/>
    </source>
</evidence>
<proteinExistence type="predicted"/>
<dbReference type="InterPro" id="IPR011989">
    <property type="entry name" value="ARM-like"/>
</dbReference>
<feature type="compositionally biased region" description="Polar residues" evidence="1">
    <location>
        <begin position="33"/>
        <end position="44"/>
    </location>
</feature>
<evidence type="ECO:0000256" key="1">
    <source>
        <dbReference type="SAM" id="MobiDB-lite"/>
    </source>
</evidence>
<feature type="compositionally biased region" description="Polar residues" evidence="1">
    <location>
        <begin position="427"/>
        <end position="438"/>
    </location>
</feature>
<dbReference type="Gene3D" id="1.25.10.10">
    <property type="entry name" value="Leucine-rich Repeat Variant"/>
    <property type="match status" value="2"/>
</dbReference>
<dbReference type="InterPro" id="IPR004155">
    <property type="entry name" value="PBS_lyase_HEAT"/>
</dbReference>
<name>A0A2P2D5X5_9LEPT</name>
<dbReference type="EMBL" id="BFAY01000011">
    <property type="protein sequence ID" value="GBF40049.1"/>
    <property type="molecule type" value="Genomic_DNA"/>
</dbReference>
<dbReference type="SMART" id="SM00567">
    <property type="entry name" value="EZ_HEAT"/>
    <property type="match status" value="2"/>
</dbReference>
<feature type="compositionally biased region" description="Acidic residues" evidence="1">
    <location>
        <begin position="47"/>
        <end position="56"/>
    </location>
</feature>
<reference evidence="3 4" key="1">
    <citation type="submission" date="2018-02" db="EMBL/GenBank/DDBJ databases">
        <title>Novel Leptospira species isolated from soil and water in Japan.</title>
        <authorList>
            <person name="Nakao R."/>
            <person name="Masuzawa T."/>
        </authorList>
    </citation>
    <scope>NUCLEOTIDE SEQUENCE [LARGE SCALE GENOMIC DNA]</scope>
    <source>
        <strain evidence="3 4">E8</strain>
    </source>
</reference>
<feature type="signal peptide" evidence="2">
    <location>
        <begin position="1"/>
        <end position="29"/>
    </location>
</feature>
<dbReference type="AlphaFoldDB" id="A0A2P2D5X5"/>
<dbReference type="InterPro" id="IPR016024">
    <property type="entry name" value="ARM-type_fold"/>
</dbReference>
<dbReference type="SUPFAM" id="SSF48371">
    <property type="entry name" value="ARM repeat"/>
    <property type="match status" value="1"/>
</dbReference>
<feature type="region of interest" description="Disordered" evidence="1">
    <location>
        <begin position="33"/>
        <end position="72"/>
    </location>
</feature>
<dbReference type="Proteomes" id="UP000245076">
    <property type="component" value="Unassembled WGS sequence"/>
</dbReference>
<feature type="chain" id="PRO_5015171223" description="HEAT repeat protein" evidence="2">
    <location>
        <begin position="30"/>
        <end position="438"/>
    </location>
</feature>
<feature type="region of interest" description="Disordered" evidence="1">
    <location>
        <begin position="402"/>
        <end position="438"/>
    </location>
</feature>
<gene>
    <name evidence="3" type="ORF">LPTSP1_30600</name>
</gene>
<evidence type="ECO:0000256" key="2">
    <source>
        <dbReference type="SAM" id="SignalP"/>
    </source>
</evidence>
<evidence type="ECO:0000313" key="3">
    <source>
        <dbReference type="EMBL" id="GBF40049.1"/>
    </source>
</evidence>